<evidence type="ECO:0000313" key="3">
    <source>
        <dbReference type="Proteomes" id="UP000287033"/>
    </source>
</evidence>
<evidence type="ECO:0000256" key="1">
    <source>
        <dbReference type="SAM" id="MobiDB-lite"/>
    </source>
</evidence>
<proteinExistence type="predicted"/>
<dbReference type="Proteomes" id="UP000287033">
    <property type="component" value="Unassembled WGS sequence"/>
</dbReference>
<dbReference type="EMBL" id="BEZZ01088419">
    <property type="protein sequence ID" value="GCC42691.1"/>
    <property type="molecule type" value="Genomic_DNA"/>
</dbReference>
<gene>
    <name evidence="2" type="ORF">chiPu_0026835</name>
</gene>
<accession>A0A401TJ54</accession>
<sequence length="56" mass="6400">MLVDLMEFVSCTVMKDTAVQVSELLCFLTKMLQLEQQAEEDDDDKDVALGLAKEYR</sequence>
<comment type="caution">
    <text evidence="2">The sequence shown here is derived from an EMBL/GenBank/DDBJ whole genome shotgun (WGS) entry which is preliminary data.</text>
</comment>
<name>A0A401TJ54_CHIPU</name>
<feature type="non-terminal residue" evidence="2">
    <location>
        <position position="56"/>
    </location>
</feature>
<feature type="region of interest" description="Disordered" evidence="1">
    <location>
        <begin position="37"/>
        <end position="56"/>
    </location>
</feature>
<reference evidence="2 3" key="1">
    <citation type="journal article" date="2018" name="Nat. Ecol. Evol.">
        <title>Shark genomes provide insights into elasmobranch evolution and the origin of vertebrates.</title>
        <authorList>
            <person name="Hara Y"/>
            <person name="Yamaguchi K"/>
            <person name="Onimaru K"/>
            <person name="Kadota M"/>
            <person name="Koyanagi M"/>
            <person name="Keeley SD"/>
            <person name="Tatsumi K"/>
            <person name="Tanaka K"/>
            <person name="Motone F"/>
            <person name="Kageyama Y"/>
            <person name="Nozu R"/>
            <person name="Adachi N"/>
            <person name="Nishimura O"/>
            <person name="Nakagawa R"/>
            <person name="Tanegashima C"/>
            <person name="Kiyatake I"/>
            <person name="Matsumoto R"/>
            <person name="Murakumo K"/>
            <person name="Nishida K"/>
            <person name="Terakita A"/>
            <person name="Kuratani S"/>
            <person name="Sato K"/>
            <person name="Hyodo S Kuraku.S."/>
        </authorList>
    </citation>
    <scope>NUCLEOTIDE SEQUENCE [LARGE SCALE GENOMIC DNA]</scope>
</reference>
<keyword evidence="3" id="KW-1185">Reference proteome</keyword>
<evidence type="ECO:0000313" key="2">
    <source>
        <dbReference type="EMBL" id="GCC42691.1"/>
    </source>
</evidence>
<organism evidence="2 3">
    <name type="scientific">Chiloscyllium punctatum</name>
    <name type="common">Brownbanded bambooshark</name>
    <name type="synonym">Hemiscyllium punctatum</name>
    <dbReference type="NCBI Taxonomy" id="137246"/>
    <lineage>
        <taxon>Eukaryota</taxon>
        <taxon>Metazoa</taxon>
        <taxon>Chordata</taxon>
        <taxon>Craniata</taxon>
        <taxon>Vertebrata</taxon>
        <taxon>Chondrichthyes</taxon>
        <taxon>Elasmobranchii</taxon>
        <taxon>Galeomorphii</taxon>
        <taxon>Galeoidea</taxon>
        <taxon>Orectolobiformes</taxon>
        <taxon>Hemiscylliidae</taxon>
        <taxon>Chiloscyllium</taxon>
    </lineage>
</organism>
<protein>
    <submittedName>
        <fullName evidence="2">Uncharacterized protein</fullName>
    </submittedName>
</protein>
<dbReference type="AlphaFoldDB" id="A0A401TJ54"/>